<proteinExistence type="predicted"/>
<feature type="compositionally biased region" description="Basic and acidic residues" evidence="1">
    <location>
        <begin position="279"/>
        <end position="295"/>
    </location>
</feature>
<feature type="region of interest" description="Disordered" evidence="1">
    <location>
        <begin position="259"/>
        <end position="301"/>
    </location>
</feature>
<name>A0ABQ0A0R7_9GAMM</name>
<dbReference type="EMBL" id="BAABWH010000005">
    <property type="protein sequence ID" value="GAA6145989.1"/>
    <property type="molecule type" value="Genomic_DNA"/>
</dbReference>
<keyword evidence="3" id="KW-1185">Reference proteome</keyword>
<gene>
    <name evidence="2" type="ORF">NBRC116585_21070</name>
</gene>
<comment type="caution">
    <text evidence="2">The sequence shown here is derived from an EMBL/GenBank/DDBJ whole genome shotgun (WGS) entry which is preliminary data.</text>
</comment>
<dbReference type="Proteomes" id="UP001481413">
    <property type="component" value="Unassembled WGS sequence"/>
</dbReference>
<reference evidence="2 3" key="1">
    <citation type="submission" date="2024-04" db="EMBL/GenBank/DDBJ databases">
        <title>Draft genome sequence of Thalassolituus maritimus NBRC 116585.</title>
        <authorList>
            <person name="Miyakawa T."/>
            <person name="Kusuya Y."/>
            <person name="Miura T."/>
        </authorList>
    </citation>
    <scope>NUCLEOTIDE SEQUENCE [LARGE SCALE GENOMIC DNA]</scope>
    <source>
        <strain evidence="2 3">5NW40-0001</strain>
    </source>
</reference>
<dbReference type="Gene3D" id="3.30.70.1290">
    <property type="entry name" value="Transposase IS200-like"/>
    <property type="match status" value="1"/>
</dbReference>
<protein>
    <submittedName>
        <fullName evidence="2">Uncharacterized protein</fullName>
    </submittedName>
</protein>
<accession>A0ABQ0A0R7</accession>
<evidence type="ECO:0000313" key="3">
    <source>
        <dbReference type="Proteomes" id="UP001481413"/>
    </source>
</evidence>
<evidence type="ECO:0000256" key="1">
    <source>
        <dbReference type="SAM" id="MobiDB-lite"/>
    </source>
</evidence>
<organism evidence="2 3">
    <name type="scientific">Thalassolituus maritimus</name>
    <dbReference type="NCBI Taxonomy" id="484498"/>
    <lineage>
        <taxon>Bacteria</taxon>
        <taxon>Pseudomonadati</taxon>
        <taxon>Pseudomonadota</taxon>
        <taxon>Gammaproteobacteria</taxon>
        <taxon>Oceanospirillales</taxon>
        <taxon>Oceanospirillaceae</taxon>
        <taxon>Thalassolituus</taxon>
    </lineage>
</organism>
<dbReference type="InterPro" id="IPR036515">
    <property type="entry name" value="Transposase_17_sf"/>
</dbReference>
<evidence type="ECO:0000313" key="2">
    <source>
        <dbReference type="EMBL" id="GAA6145989.1"/>
    </source>
</evidence>
<sequence>MLAYTLFDNEIHCVMDCKRDWPEIIEEIRNAFADQHERIWEASRAVISEEVRPVLIDENVALVSLIVTLHYLPVQRQLLPDASMYPWSSDHYYRSLNAPGWLDCGRALNQLCQTRHNRALRYASLMDAPHEHLIHLEQSDHETYLLFGRAALADKQIARAGLKEPERSESELQRLTDDAVKLISDRFGITSESLQDRHFRRQYQRLMPLVAWLLTQRQLNHETVANLLGEDDSIIPLWLRGISADHPQSLLDKLQSLWTPAPRTQPDDHAEAETSELPTESKHQEDNKQQEKESDTYAANQ</sequence>